<keyword evidence="1" id="KW-0479">Metal-binding</keyword>
<dbReference type="InterPro" id="IPR013087">
    <property type="entry name" value="Znf_C2H2_type"/>
</dbReference>
<dbReference type="Gene3D" id="3.30.160.60">
    <property type="entry name" value="Classic Zinc Finger"/>
    <property type="match status" value="1"/>
</dbReference>
<keyword evidence="4" id="KW-0862">Zinc</keyword>
<dbReference type="PANTHER" id="PTHR23057">
    <property type="entry name" value="JUXTAPOSED WITH ANOTHER ZINC FINGER PROTEIN 1"/>
    <property type="match status" value="1"/>
</dbReference>
<reference evidence="8 9" key="1">
    <citation type="submission" date="2019-06" db="EMBL/GenBank/DDBJ databases">
        <title>Genome Sequence of the Brown Rot Fungal Pathogen Monilinia fructicola.</title>
        <authorList>
            <person name="De Miccolis Angelini R.M."/>
            <person name="Landi L."/>
            <person name="Abate D."/>
            <person name="Pollastro S."/>
            <person name="Romanazzi G."/>
            <person name="Faretra F."/>
        </authorList>
    </citation>
    <scope>NUCLEOTIDE SEQUENCE [LARGE SCALE GENOMIC DNA]</scope>
    <source>
        <strain evidence="8 9">Mfrc123</strain>
    </source>
</reference>
<evidence type="ECO:0000313" key="8">
    <source>
        <dbReference type="EMBL" id="KAA8575638.1"/>
    </source>
</evidence>
<evidence type="ECO:0000256" key="3">
    <source>
        <dbReference type="ARBA" id="ARBA00022771"/>
    </source>
</evidence>
<accession>A0A5M9K1G3</accession>
<organism evidence="8 9">
    <name type="scientific">Monilinia fructicola</name>
    <name type="common">Brown rot fungus</name>
    <name type="synonym">Ciboria fructicola</name>
    <dbReference type="NCBI Taxonomy" id="38448"/>
    <lineage>
        <taxon>Eukaryota</taxon>
        <taxon>Fungi</taxon>
        <taxon>Dikarya</taxon>
        <taxon>Ascomycota</taxon>
        <taxon>Pezizomycotina</taxon>
        <taxon>Leotiomycetes</taxon>
        <taxon>Helotiales</taxon>
        <taxon>Sclerotiniaceae</taxon>
        <taxon>Monilinia</taxon>
    </lineage>
</organism>
<feature type="compositionally biased region" description="Low complexity" evidence="6">
    <location>
        <begin position="200"/>
        <end position="214"/>
    </location>
</feature>
<gene>
    <name evidence="8" type="ORF">EYC84_004762</name>
</gene>
<dbReference type="SUPFAM" id="SSF57667">
    <property type="entry name" value="beta-beta-alpha zinc fingers"/>
    <property type="match status" value="1"/>
</dbReference>
<dbReference type="EMBL" id="VICG01000002">
    <property type="protein sequence ID" value="KAA8575638.1"/>
    <property type="molecule type" value="Genomic_DNA"/>
</dbReference>
<feature type="region of interest" description="Disordered" evidence="6">
    <location>
        <begin position="1"/>
        <end position="83"/>
    </location>
</feature>
<feature type="region of interest" description="Disordered" evidence="6">
    <location>
        <begin position="320"/>
        <end position="339"/>
    </location>
</feature>
<dbReference type="Proteomes" id="UP000322873">
    <property type="component" value="Unassembled WGS sequence"/>
</dbReference>
<feature type="region of interest" description="Disordered" evidence="6">
    <location>
        <begin position="200"/>
        <end position="221"/>
    </location>
</feature>
<protein>
    <recommendedName>
        <fullName evidence="7">C2H2-type domain-containing protein</fullName>
    </recommendedName>
</protein>
<keyword evidence="3 5" id="KW-0863">Zinc-finger</keyword>
<proteinExistence type="predicted"/>
<name>A0A5M9K1G3_MONFR</name>
<dbReference type="GO" id="GO:0008270">
    <property type="term" value="F:zinc ion binding"/>
    <property type="evidence" value="ECO:0007669"/>
    <property type="project" value="UniProtKB-KW"/>
</dbReference>
<evidence type="ECO:0000256" key="1">
    <source>
        <dbReference type="ARBA" id="ARBA00022723"/>
    </source>
</evidence>
<sequence>MTTTSSPINIATPTRNASSSPSSQGNQKNSNYLDPDSRTSARIMTTGTGFDDHMGRSRQQESFAAAKPISMNNPNRNNDRPRRESLAGSLVAGMSWGGVSVGSWIRDDIIMAGTSPFPYQSPSYHSSSYLPKLEANFMKDFSCCGNTLPTLHDLLQHYEESHAQQTPASLRNNSSIVRARENPIPNGRSAIAAQATSAVQHHVQQQQNQPSQQPRLSGLQMPQAGASVGGIQLMRQQQRSQPATPIQKPIKVLMMRWTVLRIWKWTMLSDPWILLRIRRFKIHITIKPVQAAQQSMFASSFGFQNNPTVSSVNTPTLTAQPMQQSQTFSPETSAPGTPSEMDADFTSMPMNMNMGNRNMNMNNMNFPFNFGGNDLGLDLCIDEPAKRLYSPNGGQGQFANNADLMRAYQQQQLMASMNGMGDPTGLMMGEEHKPFRCPVIGCEKAYKNQNGLKRTVIKPNSYTKTVMVHFSIVNPETSIPYSGNEGMEREKPYKCDFCGKRYKNLNGLKYHKQHSTPCDPELKLNSHLVAVGLGGLGVSNGRATPVLVKKIELVWERQMKAPSRLLYNFTSTTIYLPSVGVLSERLLISHWPNLARVYYIFFSVYYTSTNTLFPICHVGIRSATFPVLLLSFS</sequence>
<dbReference type="PROSITE" id="PS50157">
    <property type="entry name" value="ZINC_FINGER_C2H2_2"/>
    <property type="match status" value="1"/>
</dbReference>
<dbReference type="AlphaFoldDB" id="A0A5M9K1G3"/>
<feature type="domain" description="C2H2-type" evidence="7">
    <location>
        <begin position="493"/>
        <end position="520"/>
    </location>
</feature>
<dbReference type="InterPro" id="IPR036236">
    <property type="entry name" value="Znf_C2H2_sf"/>
</dbReference>
<dbReference type="GO" id="GO:0005634">
    <property type="term" value="C:nucleus"/>
    <property type="evidence" value="ECO:0007669"/>
    <property type="project" value="TreeGrafter"/>
</dbReference>
<feature type="compositionally biased region" description="Basic and acidic residues" evidence="6">
    <location>
        <begin position="50"/>
        <end position="59"/>
    </location>
</feature>
<evidence type="ECO:0000256" key="5">
    <source>
        <dbReference type="PROSITE-ProRule" id="PRU00042"/>
    </source>
</evidence>
<comment type="caution">
    <text evidence="8">The sequence shown here is derived from an EMBL/GenBank/DDBJ whole genome shotgun (WGS) entry which is preliminary data.</text>
</comment>
<feature type="compositionally biased region" description="Polar residues" evidence="6">
    <location>
        <begin position="320"/>
        <end position="336"/>
    </location>
</feature>
<evidence type="ECO:0000313" key="9">
    <source>
        <dbReference type="Proteomes" id="UP000322873"/>
    </source>
</evidence>
<feature type="compositionally biased region" description="Polar residues" evidence="6">
    <location>
        <begin position="1"/>
        <end position="48"/>
    </location>
</feature>
<dbReference type="PANTHER" id="PTHR23057:SF0">
    <property type="entry name" value="JUXTAPOSED WITH ANOTHER ZINC FINGER PROTEIN 1"/>
    <property type="match status" value="1"/>
</dbReference>
<evidence type="ECO:0000256" key="6">
    <source>
        <dbReference type="SAM" id="MobiDB-lite"/>
    </source>
</evidence>
<dbReference type="InterPro" id="IPR051580">
    <property type="entry name" value="ZnF-Chromatin_assoc"/>
</dbReference>
<keyword evidence="9" id="KW-1185">Reference proteome</keyword>
<dbReference type="VEuPathDB" id="FungiDB:MFRU_020g00350"/>
<evidence type="ECO:0000259" key="7">
    <source>
        <dbReference type="PROSITE" id="PS50157"/>
    </source>
</evidence>
<evidence type="ECO:0000256" key="2">
    <source>
        <dbReference type="ARBA" id="ARBA00022737"/>
    </source>
</evidence>
<keyword evidence="2" id="KW-0677">Repeat</keyword>
<evidence type="ECO:0000256" key="4">
    <source>
        <dbReference type="ARBA" id="ARBA00022833"/>
    </source>
</evidence>